<dbReference type="EMBL" id="BPUR01000012">
    <property type="protein sequence ID" value="GJH19153.1"/>
    <property type="molecule type" value="Genomic_DNA"/>
</dbReference>
<evidence type="ECO:0000313" key="1">
    <source>
        <dbReference type="EMBL" id="GJH19153.1"/>
    </source>
</evidence>
<dbReference type="Proteomes" id="UP001055013">
    <property type="component" value="Unassembled WGS sequence"/>
</dbReference>
<organism evidence="1 2">
    <name type="scientific">Caballeronia novacaledonica</name>
    <dbReference type="NCBI Taxonomy" id="1544861"/>
    <lineage>
        <taxon>Bacteria</taxon>
        <taxon>Pseudomonadati</taxon>
        <taxon>Pseudomonadota</taxon>
        <taxon>Betaproteobacteria</taxon>
        <taxon>Burkholderiales</taxon>
        <taxon>Burkholderiaceae</taxon>
        <taxon>Caballeronia</taxon>
    </lineage>
</organism>
<sequence>MREHSIRGARCRKCRFASIALEQRYIEGTFERGDRVTDRRLCTPELTRRPGKASCVTHGYESPSGEKPYAGPFAVARQVLRLQQRGRIANHARRLRMRRDDVAHDRELLARTAHRAAAGMERAERLRAGVLVHQMQICVQQHVVFVDTRYGVRMTSFR</sequence>
<evidence type="ECO:0000313" key="2">
    <source>
        <dbReference type="Proteomes" id="UP001055013"/>
    </source>
</evidence>
<gene>
    <name evidence="1" type="ORF">CBA19CS22_21445</name>
</gene>
<accession>A0ACB5QVY2</accession>
<keyword evidence="2" id="KW-1185">Reference proteome</keyword>
<comment type="caution">
    <text evidence="1">The sequence shown here is derived from an EMBL/GenBank/DDBJ whole genome shotgun (WGS) entry which is preliminary data.</text>
</comment>
<protein>
    <submittedName>
        <fullName evidence="1">Uncharacterized protein</fullName>
    </submittedName>
</protein>
<name>A0ACB5QVY2_9BURK</name>
<proteinExistence type="predicted"/>
<reference evidence="1" key="1">
    <citation type="submission" date="2021-09" db="EMBL/GenBank/DDBJ databases">
        <title>Isolation and characterization of 3-chlorobenzoate degrading bacteria from soils in Shizuoka.</title>
        <authorList>
            <person name="Ifat A."/>
            <person name="Ogawa N."/>
            <person name="Kimbara K."/>
            <person name="Moriuchi R."/>
            <person name="Dohra H."/>
            <person name="Shintani M."/>
        </authorList>
    </citation>
    <scope>NUCLEOTIDE SEQUENCE</scope>
    <source>
        <strain evidence="1">19CS2-2</strain>
    </source>
</reference>